<accession>A0ABW1D8Z9</accession>
<dbReference type="Pfam" id="PF13416">
    <property type="entry name" value="SBP_bac_8"/>
    <property type="match status" value="1"/>
</dbReference>
<feature type="signal peptide" evidence="2">
    <location>
        <begin position="1"/>
        <end position="26"/>
    </location>
</feature>
<dbReference type="PANTHER" id="PTHR30006:SF2">
    <property type="entry name" value="ABC TRANSPORTER SUBSTRATE-BINDING PROTEIN"/>
    <property type="match status" value="1"/>
</dbReference>
<dbReference type="PANTHER" id="PTHR30006">
    <property type="entry name" value="THIAMINE-BINDING PERIPLASMIC PROTEIN-RELATED"/>
    <property type="match status" value="1"/>
</dbReference>
<organism evidence="3 4">
    <name type="scientific">Nonomuraea insulae</name>
    <dbReference type="NCBI Taxonomy" id="1616787"/>
    <lineage>
        <taxon>Bacteria</taxon>
        <taxon>Bacillati</taxon>
        <taxon>Actinomycetota</taxon>
        <taxon>Actinomycetes</taxon>
        <taxon>Streptosporangiales</taxon>
        <taxon>Streptosporangiaceae</taxon>
        <taxon>Nonomuraea</taxon>
    </lineage>
</organism>
<evidence type="ECO:0000313" key="3">
    <source>
        <dbReference type="EMBL" id="MFC5833313.1"/>
    </source>
</evidence>
<reference evidence="4" key="1">
    <citation type="journal article" date="2019" name="Int. J. Syst. Evol. Microbiol.">
        <title>The Global Catalogue of Microorganisms (GCM) 10K type strain sequencing project: providing services to taxonomists for standard genome sequencing and annotation.</title>
        <authorList>
            <consortium name="The Broad Institute Genomics Platform"/>
            <consortium name="The Broad Institute Genome Sequencing Center for Infectious Disease"/>
            <person name="Wu L."/>
            <person name="Ma J."/>
        </authorList>
    </citation>
    <scope>NUCLEOTIDE SEQUENCE [LARGE SCALE GENOMIC DNA]</scope>
    <source>
        <strain evidence="4">CCUG 53903</strain>
    </source>
</reference>
<evidence type="ECO:0000256" key="1">
    <source>
        <dbReference type="ARBA" id="ARBA00022729"/>
    </source>
</evidence>
<keyword evidence="1 2" id="KW-0732">Signal</keyword>
<sequence length="361" mass="38049">MSRIRLAQLAVAAASLVLATACSSTAAPAGQSPAAGGDDAHTLSVTGFSGAFADQFKAEVIDPFQKAHPDITVKYRPTTNSAEMLAGLRTNKARATDDIVIIDSSVQRTANEEGLFAKLTEQEVPNLANLVDDAVVQKGYGPALSIDTLAIVYNPSLVKTPPTNWQGLGDKQYAGQLVLQIADTRGIALIAGLSKEMGRDYQDSIDAQLGKLAAMAPNVQTFQPQPNLYDAIRSGSAAIGAGWNARAQALHDQSPEQLAVAVPKGGGVAQISTINRVASSKKTAAANTFIDFAIGTEAQKGLAERGFYGPVDKRVTLPENLKSRVAAKDGLLADAAPIDWAWISPKYADWVQRIQREVIGG</sequence>
<keyword evidence="4" id="KW-1185">Reference proteome</keyword>
<comment type="caution">
    <text evidence="3">The sequence shown here is derived from an EMBL/GenBank/DDBJ whole genome shotgun (WGS) entry which is preliminary data.</text>
</comment>
<name>A0ABW1D8Z9_9ACTN</name>
<dbReference type="Gene3D" id="3.40.190.10">
    <property type="entry name" value="Periplasmic binding protein-like II"/>
    <property type="match status" value="2"/>
</dbReference>
<dbReference type="Proteomes" id="UP001596058">
    <property type="component" value="Unassembled WGS sequence"/>
</dbReference>
<dbReference type="EMBL" id="JBHSPA010000091">
    <property type="protein sequence ID" value="MFC5833313.1"/>
    <property type="molecule type" value="Genomic_DNA"/>
</dbReference>
<proteinExistence type="predicted"/>
<dbReference type="PROSITE" id="PS51257">
    <property type="entry name" value="PROKAR_LIPOPROTEIN"/>
    <property type="match status" value="1"/>
</dbReference>
<feature type="chain" id="PRO_5045103087" evidence="2">
    <location>
        <begin position="27"/>
        <end position="361"/>
    </location>
</feature>
<evidence type="ECO:0000313" key="4">
    <source>
        <dbReference type="Proteomes" id="UP001596058"/>
    </source>
</evidence>
<dbReference type="RefSeq" id="WP_379522738.1">
    <property type="nucleotide sequence ID" value="NZ_JBHSPA010000091.1"/>
</dbReference>
<evidence type="ECO:0000256" key="2">
    <source>
        <dbReference type="SAM" id="SignalP"/>
    </source>
</evidence>
<dbReference type="SUPFAM" id="SSF53850">
    <property type="entry name" value="Periplasmic binding protein-like II"/>
    <property type="match status" value="1"/>
</dbReference>
<gene>
    <name evidence="3" type="ORF">ACFPZ3_56485</name>
</gene>
<dbReference type="InterPro" id="IPR006059">
    <property type="entry name" value="SBP"/>
</dbReference>
<protein>
    <submittedName>
        <fullName evidence="3">Extracellular solute-binding protein</fullName>
    </submittedName>
</protein>